<dbReference type="EMBL" id="RWIT01000005">
    <property type="protein sequence ID" value="RSK48297.1"/>
    <property type="molecule type" value="Genomic_DNA"/>
</dbReference>
<dbReference type="RefSeq" id="WP_125419924.1">
    <property type="nucleotide sequence ID" value="NZ_RWIT01000005.1"/>
</dbReference>
<proteinExistence type="predicted"/>
<protein>
    <submittedName>
        <fullName evidence="1">DUF3592 domain-containing protein</fullName>
    </submittedName>
</protein>
<name>A0A428KP99_9BACT</name>
<comment type="caution">
    <text evidence="1">The sequence shown here is derived from an EMBL/GenBank/DDBJ whole genome shotgun (WGS) entry which is preliminary data.</text>
</comment>
<evidence type="ECO:0000313" key="2">
    <source>
        <dbReference type="Proteomes" id="UP000273500"/>
    </source>
</evidence>
<evidence type="ECO:0000313" key="1">
    <source>
        <dbReference type="EMBL" id="RSK48297.1"/>
    </source>
</evidence>
<gene>
    <name evidence="1" type="ORF">EI291_11235</name>
</gene>
<dbReference type="Proteomes" id="UP000273500">
    <property type="component" value="Unassembled WGS sequence"/>
</dbReference>
<sequence length="126" mass="14371">MALILITAAGIATAFLLNYLSRRAETQRRQLFQERGIATQARITRAECFTTGGRTIAYFCNLTLQYYDEQSILHTVDLRVPDSPDAFLYLVGDELPIWYNPRNPTDVELVASPPQNVRQRSWFSGD</sequence>
<organism evidence="1 2">
    <name type="scientific">Hymenobacter rigui</name>
    <dbReference type="NCBI Taxonomy" id="334424"/>
    <lineage>
        <taxon>Bacteria</taxon>
        <taxon>Pseudomonadati</taxon>
        <taxon>Bacteroidota</taxon>
        <taxon>Cytophagia</taxon>
        <taxon>Cytophagales</taxon>
        <taxon>Hymenobacteraceae</taxon>
        <taxon>Hymenobacter</taxon>
    </lineage>
</organism>
<dbReference type="OrthoDB" id="9871859at2"/>
<dbReference type="AlphaFoldDB" id="A0A428KP99"/>
<reference evidence="1 2" key="1">
    <citation type="submission" date="2018-12" db="EMBL/GenBank/DDBJ databases">
        <authorList>
            <person name="Feng G."/>
            <person name="Zhu H."/>
        </authorList>
    </citation>
    <scope>NUCLEOTIDE SEQUENCE [LARGE SCALE GENOMIC DNA]</scope>
    <source>
        <strain evidence="1 2">KCTC 12533</strain>
    </source>
</reference>
<keyword evidence="2" id="KW-1185">Reference proteome</keyword>
<accession>A0A428KP99</accession>